<dbReference type="Proteomes" id="UP000046395">
    <property type="component" value="Unassembled WGS sequence"/>
</dbReference>
<evidence type="ECO:0000313" key="3">
    <source>
        <dbReference type="WBParaSite" id="TMUE_2000009932.1"/>
    </source>
</evidence>
<dbReference type="WBParaSite" id="TMUE_2000009932.1">
    <property type="protein sequence ID" value="TMUE_2000009932.1"/>
    <property type="gene ID" value="WBGene00300778"/>
</dbReference>
<accession>A0A5S6QSQ3</accession>
<keyword evidence="2" id="KW-1185">Reference proteome</keyword>
<name>A0A5S6QSQ3_TRIMR</name>
<evidence type="ECO:0000313" key="2">
    <source>
        <dbReference type="Proteomes" id="UP000046395"/>
    </source>
</evidence>
<proteinExistence type="predicted"/>
<protein>
    <submittedName>
        <fullName evidence="3">Uncharacterized protein</fullName>
    </submittedName>
</protein>
<feature type="region of interest" description="Disordered" evidence="1">
    <location>
        <begin position="35"/>
        <end position="68"/>
    </location>
</feature>
<sequence>MTDRCPIWVLRRGTTLPTFQHLALPNWRRPSFEEALQSRRTNSPEVSRRPSNGSAFGGEDWSTAKGARGHRPFDSQVYLQSAPADPLELADAWSKVASSWEVSNRRPLDSLDGRPICFGLSFPRRLN</sequence>
<feature type="compositionally biased region" description="Polar residues" evidence="1">
    <location>
        <begin position="38"/>
        <end position="54"/>
    </location>
</feature>
<organism evidence="2 3">
    <name type="scientific">Trichuris muris</name>
    <name type="common">Mouse whipworm</name>
    <dbReference type="NCBI Taxonomy" id="70415"/>
    <lineage>
        <taxon>Eukaryota</taxon>
        <taxon>Metazoa</taxon>
        <taxon>Ecdysozoa</taxon>
        <taxon>Nematoda</taxon>
        <taxon>Enoplea</taxon>
        <taxon>Dorylaimia</taxon>
        <taxon>Trichinellida</taxon>
        <taxon>Trichuridae</taxon>
        <taxon>Trichuris</taxon>
    </lineage>
</organism>
<evidence type="ECO:0000256" key="1">
    <source>
        <dbReference type="SAM" id="MobiDB-lite"/>
    </source>
</evidence>
<reference evidence="3" key="1">
    <citation type="submission" date="2019-12" db="UniProtKB">
        <authorList>
            <consortium name="WormBaseParasite"/>
        </authorList>
    </citation>
    <scope>IDENTIFICATION</scope>
</reference>
<dbReference type="AlphaFoldDB" id="A0A5S6QSQ3"/>